<sequence>RIGAWIHISTSSNKNTKIEPKNYQIFDEFDIDDEIIDEEEKIIDKKEKKAFFDDKKDILCKKFDQTINRSNQKKNLFDWMGMNEEILSRPISMEPWFFPEFVSLYNAYKIKPWTIPINLLFSNLENFSVNVNGKKKKNAKDSPTKDKKDSPTKDKKDSPTKDKKDSPTKDKKDSPTKDKKDSPTKDKKDSPTKDKKDSPTKDKKECFSIHDDFISTQPKICGFQMFWGSFVEDEDVLSAIDRGIFLFQMSPPEKTLKHFIISFLKKGELNLDIAMFNTLASISQVLQKGLLIIEPIRLSKRRDGQFILYQTIGVSWVHKSKKHQNNQKRSRDKNNYDLL</sequence>
<feature type="region of interest" description="Disordered" evidence="1">
    <location>
        <begin position="134"/>
        <end position="203"/>
    </location>
</feature>
<proteinExistence type="predicted"/>
<name>A0A160SVQ7_9CARY</name>
<gene>
    <name evidence="2" type="primary">ycf1</name>
</gene>
<feature type="non-terminal residue" evidence="2">
    <location>
        <position position="1"/>
    </location>
</feature>
<dbReference type="AlphaFoldDB" id="A0A160SVQ7"/>
<organism evidence="2">
    <name type="scientific">Eriosyce taltalensis subsp. taltalensis</name>
    <dbReference type="NCBI Taxonomy" id="1131690"/>
    <lineage>
        <taxon>Eukaryota</taxon>
        <taxon>Viridiplantae</taxon>
        <taxon>Streptophyta</taxon>
        <taxon>Embryophyta</taxon>
        <taxon>Tracheophyta</taxon>
        <taxon>Spermatophyta</taxon>
        <taxon>Magnoliopsida</taxon>
        <taxon>eudicotyledons</taxon>
        <taxon>Gunneridae</taxon>
        <taxon>Pentapetalae</taxon>
        <taxon>Caryophyllales</taxon>
        <taxon>Cactineae</taxon>
        <taxon>Cactaceae</taxon>
        <taxon>Cactoideae</taxon>
        <taxon>Notocacteae</taxon>
        <taxon>Eriosyce</taxon>
    </lineage>
</organism>
<evidence type="ECO:0000256" key="1">
    <source>
        <dbReference type="SAM" id="MobiDB-lite"/>
    </source>
</evidence>
<feature type="non-terminal residue" evidence="2">
    <location>
        <position position="339"/>
    </location>
</feature>
<feature type="region of interest" description="Disordered" evidence="1">
    <location>
        <begin position="320"/>
        <end position="339"/>
    </location>
</feature>
<feature type="compositionally biased region" description="Basic and acidic residues" evidence="1">
    <location>
        <begin position="139"/>
        <end position="203"/>
    </location>
</feature>
<accession>A0A160SVQ7</accession>
<dbReference type="EMBL" id="LN868102">
    <property type="protein sequence ID" value="CRX62873.1"/>
    <property type="molecule type" value="Genomic_DNA"/>
</dbReference>
<geneLocation type="chloroplast" evidence="2"/>
<keyword evidence="2" id="KW-0150">Chloroplast</keyword>
<keyword evidence="2" id="KW-0934">Plastid</keyword>
<evidence type="ECO:0000313" key="2">
    <source>
        <dbReference type="EMBL" id="CRX62873.1"/>
    </source>
</evidence>
<feature type="compositionally biased region" description="Basic residues" evidence="1">
    <location>
        <begin position="320"/>
        <end position="331"/>
    </location>
</feature>
<protein>
    <submittedName>
        <fullName evidence="2">Yeast cadmium factor 1</fullName>
    </submittedName>
</protein>
<reference evidence="2" key="1">
    <citation type="journal article" date="2016" name="Am. J. Bot.">
        <title>An integrative approach to understanding the evolution and diversity of Copiapoa (Cactaceae), a threatened endemic genus from Chiles Atacama Desert.</title>
        <authorList>
            <person name="Larridon I."/>
            <person name="Walter H.E."/>
            <person name="Guerrero P.C."/>
            <person name="Duarte M."/>
            <person name="Cisternas M.A."/>
            <person name="Pena Hernandez C."/>
            <person name="Bauters K."/>
            <person name="Asselman P."/>
            <person name="Goetghebeur P."/>
            <person name="Samain M.-S."/>
        </authorList>
    </citation>
    <scope>NUCLEOTIDE SEQUENCE</scope>
</reference>